<dbReference type="AlphaFoldDB" id="A0A183GTT5"/>
<sequence>MKSEIEQTKNVKLPLVEELSRKSSRWIRALDTFDSEQRTDYDRKGYAFMNEKQLALIYDRREQDLYGLNITLLGSLSKEEKTARIERDIRALAAFDRQLWPSWKDSKRLRRSIKAREEETNLDEGESQKHEGIAFVTMEPTAFSHLIASAAALEVVTLSPQAFLEEVLYPRALMVETLSPRAFLGAILSPSALIAIILSPTVFRLEVLSPRALQAWVLSPEAFLAEILTPRFLDARVLSPQAMILQVLSPGESSRTMPPPHRTS</sequence>
<dbReference type="PANTHER" id="PTHR21523">
    <property type="match status" value="1"/>
</dbReference>
<proteinExistence type="predicted"/>
<reference evidence="1 2" key="1">
    <citation type="submission" date="2018-11" db="EMBL/GenBank/DDBJ databases">
        <authorList>
            <consortium name="Pathogen Informatics"/>
        </authorList>
    </citation>
    <scope>NUCLEOTIDE SEQUENCE [LARGE SCALE GENOMIC DNA]</scope>
</reference>
<reference evidence="3" key="2">
    <citation type="submission" date="2019-09" db="UniProtKB">
        <authorList>
            <consortium name="WormBaseParasite"/>
        </authorList>
    </citation>
    <scope>IDENTIFICATION</scope>
</reference>
<evidence type="ECO:0000313" key="1">
    <source>
        <dbReference type="EMBL" id="VDP55697.1"/>
    </source>
</evidence>
<organism evidence="2 3">
    <name type="scientific">Heligmosomoides polygyrus</name>
    <name type="common">Parasitic roundworm</name>
    <dbReference type="NCBI Taxonomy" id="6339"/>
    <lineage>
        <taxon>Eukaryota</taxon>
        <taxon>Metazoa</taxon>
        <taxon>Ecdysozoa</taxon>
        <taxon>Nematoda</taxon>
        <taxon>Chromadorea</taxon>
        <taxon>Rhabditida</taxon>
        <taxon>Rhabditina</taxon>
        <taxon>Rhabditomorpha</taxon>
        <taxon>Strongyloidea</taxon>
        <taxon>Heligmosomidae</taxon>
        <taxon>Heligmosomoides</taxon>
    </lineage>
</organism>
<evidence type="ECO:0000313" key="3">
    <source>
        <dbReference type="WBParaSite" id="HPBE_0002610501-mRNA-1"/>
    </source>
</evidence>
<keyword evidence="2" id="KW-1185">Reference proteome</keyword>
<dbReference type="Proteomes" id="UP000050761">
    <property type="component" value="Unassembled WGS sequence"/>
</dbReference>
<gene>
    <name evidence="1" type="ORF">HPBE_LOCUS26104</name>
</gene>
<accession>A0A3P8DVD8</accession>
<accession>A0A183GTT5</accession>
<dbReference type="WBParaSite" id="HPBE_0002610501-mRNA-1">
    <property type="protein sequence ID" value="HPBE_0002610501-mRNA-1"/>
    <property type="gene ID" value="HPBE_0002610501"/>
</dbReference>
<protein>
    <submittedName>
        <fullName evidence="3">J domain-containing protein</fullName>
    </submittedName>
</protein>
<evidence type="ECO:0000313" key="2">
    <source>
        <dbReference type="Proteomes" id="UP000050761"/>
    </source>
</evidence>
<dbReference type="PANTHER" id="PTHR21523:SF38">
    <property type="entry name" value="MLT-TEN (MLT-10) RELATED"/>
    <property type="match status" value="1"/>
</dbReference>
<dbReference type="EMBL" id="UZAH01039206">
    <property type="protein sequence ID" value="VDP55697.1"/>
    <property type="molecule type" value="Genomic_DNA"/>
</dbReference>
<dbReference type="OrthoDB" id="5870064at2759"/>
<name>A0A183GTT5_HELPZ</name>